<accession>A0A7M5WUW3</accession>
<dbReference type="AlphaFoldDB" id="A0A7M5WUW3"/>
<feature type="region of interest" description="Disordered" evidence="2">
    <location>
        <begin position="66"/>
        <end position="90"/>
    </location>
</feature>
<name>A0A7M5WUW3_9CNID</name>
<reference evidence="3" key="1">
    <citation type="submission" date="2021-01" db="UniProtKB">
        <authorList>
            <consortium name="EnsemblMetazoa"/>
        </authorList>
    </citation>
    <scope>IDENTIFICATION</scope>
</reference>
<dbReference type="Proteomes" id="UP000594262">
    <property type="component" value="Unplaced"/>
</dbReference>
<protein>
    <submittedName>
        <fullName evidence="3">Uncharacterized protein</fullName>
    </submittedName>
</protein>
<feature type="coiled-coil region" evidence="1">
    <location>
        <begin position="364"/>
        <end position="391"/>
    </location>
</feature>
<feature type="coiled-coil region" evidence="1">
    <location>
        <begin position="198"/>
        <end position="255"/>
    </location>
</feature>
<dbReference type="Gene3D" id="1.20.58.60">
    <property type="match status" value="1"/>
</dbReference>
<evidence type="ECO:0000313" key="3">
    <source>
        <dbReference type="EnsemblMetazoa" id="CLYHEMP013359.1"/>
    </source>
</evidence>
<evidence type="ECO:0000313" key="4">
    <source>
        <dbReference type="Proteomes" id="UP000594262"/>
    </source>
</evidence>
<dbReference type="EnsemblMetazoa" id="CLYHEMT013359.1">
    <property type="protein sequence ID" value="CLYHEMP013359.1"/>
    <property type="gene ID" value="CLYHEMG013359"/>
</dbReference>
<feature type="coiled-coil region" evidence="1">
    <location>
        <begin position="438"/>
        <end position="530"/>
    </location>
</feature>
<keyword evidence="4" id="KW-1185">Reference proteome</keyword>
<sequence>KTPKATQLNKMRDLKLVFLFHLGALLIEVTSGQGLMNILSNTNTAPNALEVNDNVAIKLSQLAPRTSLKQQKRRSGRRALKNKKANTEPPIVESNMDESLIVESLNVNKQPASTTNTKSIDENTSIRERIAQTDKQVDQIAKEVRGYKAQINSPTPIFNEDFINLTVNKLKERKKKLKEFAATIEEWLDIYQNNQAIVNMIKALLKKVKALCKQIEEQIDQWECLLKKKTLLKEIELLENKYKQFYDQFKNIKDACQQKEFNKNCIEAYLKMKGTLTKFQQEIKQKIEKLLSRKCLTDKQKVPCYQRLLKLQSKVSGLIEELGNCLKQMFVDKIGAINKIRNDLYNKISLAKLKVEGSSNKKLILEAINNLKKYHEELQKLKEELEIVIDCFNKIAKCLTPEDYEKCKHALDDLRMELKGLCKLVQDCLENLQKLLTILPLQQDMNKKKKEIEKLQQQYNVLFTGLTFNCTTFKKILSKLESLQKEAEECKSKVQQLSNEIEYFADCPKYKEMKATLSEMQENLMALCENIKNMIFVFTVIIKLFCK</sequence>
<evidence type="ECO:0000256" key="2">
    <source>
        <dbReference type="SAM" id="MobiDB-lite"/>
    </source>
</evidence>
<evidence type="ECO:0000256" key="1">
    <source>
        <dbReference type="SAM" id="Coils"/>
    </source>
</evidence>
<keyword evidence="1" id="KW-0175">Coiled coil</keyword>
<organism evidence="3 4">
    <name type="scientific">Clytia hemisphaerica</name>
    <dbReference type="NCBI Taxonomy" id="252671"/>
    <lineage>
        <taxon>Eukaryota</taxon>
        <taxon>Metazoa</taxon>
        <taxon>Cnidaria</taxon>
        <taxon>Hydrozoa</taxon>
        <taxon>Hydroidolina</taxon>
        <taxon>Leptothecata</taxon>
        <taxon>Obeliida</taxon>
        <taxon>Clytiidae</taxon>
        <taxon>Clytia</taxon>
    </lineage>
</organism>
<proteinExistence type="predicted"/>
<dbReference type="SUPFAM" id="SSF46966">
    <property type="entry name" value="Spectrin repeat"/>
    <property type="match status" value="1"/>
</dbReference>
<feature type="compositionally biased region" description="Basic residues" evidence="2">
    <location>
        <begin position="70"/>
        <end position="84"/>
    </location>
</feature>